<dbReference type="PROSITE" id="PS00330">
    <property type="entry name" value="HEMOLYSIN_CALCIUM"/>
    <property type="match status" value="2"/>
</dbReference>
<dbReference type="KEGG" id="tom:BWR18_02495"/>
<organism evidence="4 5">
    <name type="scientific">Tateyamaria omphalii</name>
    <dbReference type="NCBI Taxonomy" id="299262"/>
    <lineage>
        <taxon>Bacteria</taxon>
        <taxon>Pseudomonadati</taxon>
        <taxon>Pseudomonadota</taxon>
        <taxon>Alphaproteobacteria</taxon>
        <taxon>Rhodobacterales</taxon>
        <taxon>Roseobacteraceae</taxon>
        <taxon>Tateyamaria</taxon>
    </lineage>
</organism>
<protein>
    <recommendedName>
        <fullName evidence="6">Peptidase M10 serralysin C-terminal domain-containing protein</fullName>
    </recommendedName>
</protein>
<reference evidence="4 5" key="1">
    <citation type="submission" date="2017-01" db="EMBL/GenBank/DDBJ databases">
        <title>Complete genome of Tateyamaria omphalii DOK1-4 isolated from seawater in Dokdo.</title>
        <authorList>
            <person name="Kim J.H."/>
            <person name="Chi W.-J."/>
        </authorList>
    </citation>
    <scope>NUCLEOTIDE SEQUENCE [LARGE SCALE GENOMIC DNA]</scope>
    <source>
        <strain evidence="4 5">DOK1-4</strain>
    </source>
</reference>
<dbReference type="AlphaFoldDB" id="A0A1P8MRH6"/>
<proteinExistence type="predicted"/>
<comment type="subcellular location">
    <subcellularLocation>
        <location evidence="1">Secreted</location>
    </subcellularLocation>
</comment>
<evidence type="ECO:0000313" key="5">
    <source>
        <dbReference type="Proteomes" id="UP000186336"/>
    </source>
</evidence>
<dbReference type="GO" id="GO:0005576">
    <property type="term" value="C:extracellular region"/>
    <property type="evidence" value="ECO:0007669"/>
    <property type="project" value="UniProtKB-SubCell"/>
</dbReference>
<dbReference type="GO" id="GO:0005509">
    <property type="term" value="F:calcium ion binding"/>
    <property type="evidence" value="ECO:0007669"/>
    <property type="project" value="InterPro"/>
</dbReference>
<sequence length="396" mass="41182">MTTDARGLFDRASFLYNNVLLPAGFVFDFDPIVEIEQTDTQARNFLFLEDNEALFLNDGFVRDFVQGDGSSDVVISNTGVIGSSGRADTSISLTGTGQRAILNEGDIIGDVQLGLGDDFVYTAGLIDGNVSTSGGDDIVLVLSFDLGPDSFAGEITGRLDTGSGDDVVINAGTIGDVNLGSGNDLYLALAGDGELGPVGRVLGGEGSDTMRGGAADERFYGGQGRDLLEGNDGDDRLAGNGSKDTLRGGEGDDMLIGGRGSDFLAGGQDDDELIGNSGRDRLLGGRGDDTLEGGSGADTFFFSRGSGEDVIVDFTDDDLIRLPQETRAVVDAGMTGPVVGFDDIEMFITYSGGNAVIDLDGLYASVDLAYLSNGQINTITLLNIVENGLTADDFVL</sequence>
<accession>A0A1P8MRH6</accession>
<dbReference type="Pfam" id="PF00353">
    <property type="entry name" value="HemolysinCabind"/>
    <property type="match status" value="3"/>
</dbReference>
<dbReference type="InterPro" id="IPR011049">
    <property type="entry name" value="Serralysin-like_metalloprot_C"/>
</dbReference>
<gene>
    <name evidence="4" type="ORF">BWR18_02495</name>
</gene>
<dbReference type="InterPro" id="IPR001343">
    <property type="entry name" value="Hemolysn_Ca-bd"/>
</dbReference>
<dbReference type="OrthoDB" id="9809583at2"/>
<dbReference type="Gene3D" id="2.160.20.160">
    <property type="match status" value="1"/>
</dbReference>
<dbReference type="SUPFAM" id="SSF51120">
    <property type="entry name" value="beta-Roll"/>
    <property type="match status" value="1"/>
</dbReference>
<evidence type="ECO:0008006" key="6">
    <source>
        <dbReference type="Google" id="ProtNLM"/>
    </source>
</evidence>
<feature type="region of interest" description="Disordered" evidence="3">
    <location>
        <begin position="221"/>
        <end position="252"/>
    </location>
</feature>
<dbReference type="Proteomes" id="UP000186336">
    <property type="component" value="Chromosome"/>
</dbReference>
<dbReference type="Gene3D" id="2.150.10.10">
    <property type="entry name" value="Serralysin-like metalloprotease, C-terminal"/>
    <property type="match status" value="1"/>
</dbReference>
<keyword evidence="5" id="KW-1185">Reference proteome</keyword>
<dbReference type="InterPro" id="IPR050557">
    <property type="entry name" value="RTX_toxin/Mannuronan_C5-epim"/>
</dbReference>
<evidence type="ECO:0000256" key="2">
    <source>
        <dbReference type="ARBA" id="ARBA00022525"/>
    </source>
</evidence>
<evidence type="ECO:0000256" key="1">
    <source>
        <dbReference type="ARBA" id="ARBA00004613"/>
    </source>
</evidence>
<dbReference type="PRINTS" id="PR00313">
    <property type="entry name" value="CABNDNGRPT"/>
</dbReference>
<dbReference type="PANTHER" id="PTHR38340">
    <property type="entry name" value="S-LAYER PROTEIN"/>
    <property type="match status" value="1"/>
</dbReference>
<keyword evidence="2" id="KW-0964">Secreted</keyword>
<dbReference type="EMBL" id="CP019312">
    <property type="protein sequence ID" value="APX10686.1"/>
    <property type="molecule type" value="Genomic_DNA"/>
</dbReference>
<dbReference type="RefSeq" id="WP_076626553.1">
    <property type="nucleotide sequence ID" value="NZ_CP019312.1"/>
</dbReference>
<evidence type="ECO:0000313" key="4">
    <source>
        <dbReference type="EMBL" id="APX10686.1"/>
    </source>
</evidence>
<evidence type="ECO:0000256" key="3">
    <source>
        <dbReference type="SAM" id="MobiDB-lite"/>
    </source>
</evidence>
<name>A0A1P8MRH6_9RHOB</name>
<dbReference type="STRING" id="299262.BWR18_02495"/>
<dbReference type="InterPro" id="IPR018511">
    <property type="entry name" value="Hemolysin-typ_Ca-bd_CS"/>
</dbReference>
<dbReference type="PANTHER" id="PTHR38340:SF1">
    <property type="entry name" value="S-LAYER PROTEIN"/>
    <property type="match status" value="1"/>
</dbReference>